<dbReference type="CDD" id="cd02440">
    <property type="entry name" value="AdoMet_MTases"/>
    <property type="match status" value="1"/>
</dbReference>
<dbReference type="RefSeq" id="WP_078686422.1">
    <property type="nucleotide sequence ID" value="NZ_FNWT01000001.1"/>
</dbReference>
<dbReference type="InterPro" id="IPR029063">
    <property type="entry name" value="SAM-dependent_MTases_sf"/>
</dbReference>
<dbReference type="SUPFAM" id="SSF53335">
    <property type="entry name" value="S-adenosyl-L-methionine-dependent methyltransferases"/>
    <property type="match status" value="1"/>
</dbReference>
<evidence type="ECO:0000256" key="3">
    <source>
        <dbReference type="ARBA" id="ARBA00023115"/>
    </source>
</evidence>
<sequence length="280" mass="31129">MPIALEWLFSWLRRCESPKSEVLCERPALFGTVRVLATQDPDGVPLRVLDVDGTWQSATYLDEGWSELAFPYHRAYECAFMQRPQASRILVLGGGGYAYPKHLLTHHGGLSVDVVEIDPRMTELAREWFFLDRAERLAAQDPDASLRIHHLDARAFLDSPKKKDRYDLIFNDCFAHEKPLMTLTTVEGARALRANLTDDGIYLTNVVSALSGSHSQLIRDVCAALRTQFENVLVLPMAPDEPHAIDNNVVIASDGPLSAEGATPLSPTPRGRALTDVQVL</sequence>
<feature type="domain" description="PABS" evidence="5">
    <location>
        <begin position="1"/>
        <end position="254"/>
    </location>
</feature>
<keyword evidence="3 4" id="KW-0620">Polyamine biosynthesis</keyword>
<reference evidence="6 7" key="1">
    <citation type="submission" date="2016-10" db="EMBL/GenBank/DDBJ databases">
        <authorList>
            <person name="Varghese N."/>
            <person name="Submissions S."/>
        </authorList>
    </citation>
    <scope>NUCLEOTIDE SEQUENCE [LARGE SCALE GENOMIC DNA]</scope>
    <source>
        <strain evidence="6 7">WCP15</strain>
    </source>
</reference>
<accession>A0A1H6HU82</accession>
<dbReference type="InterPro" id="IPR030374">
    <property type="entry name" value="PABS"/>
</dbReference>
<comment type="caution">
    <text evidence="6">The sequence shown here is derived from an EMBL/GenBank/DDBJ whole genome shotgun (WGS) entry which is preliminary data.</text>
</comment>
<dbReference type="PANTHER" id="PTHR43317:SF1">
    <property type="entry name" value="THERMOSPERMINE SYNTHASE ACAULIS5"/>
    <property type="match status" value="1"/>
</dbReference>
<dbReference type="EMBL" id="FNWT01000001">
    <property type="protein sequence ID" value="SEH37784.1"/>
    <property type="molecule type" value="Genomic_DNA"/>
</dbReference>
<dbReference type="Gene3D" id="3.40.50.150">
    <property type="entry name" value="Vaccinia Virus protein VP39"/>
    <property type="match status" value="1"/>
</dbReference>
<feature type="active site" description="Proton acceptor" evidence="4">
    <location>
        <position position="172"/>
    </location>
</feature>
<keyword evidence="2 4" id="KW-0808">Transferase</keyword>
<proteinExistence type="inferred from homology"/>
<name>A0A1H6HU82_9ACTN</name>
<evidence type="ECO:0000256" key="1">
    <source>
        <dbReference type="ARBA" id="ARBA00007867"/>
    </source>
</evidence>
<evidence type="ECO:0000259" key="5">
    <source>
        <dbReference type="PROSITE" id="PS51006"/>
    </source>
</evidence>
<evidence type="ECO:0000256" key="4">
    <source>
        <dbReference type="PROSITE-ProRule" id="PRU00354"/>
    </source>
</evidence>
<protein>
    <submittedName>
        <fullName evidence="6">Spermine/spermidine synthase</fullName>
    </submittedName>
</protein>
<comment type="similarity">
    <text evidence="1">Belongs to the spermidine/spermine synthase family.</text>
</comment>
<dbReference type="Pfam" id="PF01564">
    <property type="entry name" value="Spermine_synth"/>
    <property type="match status" value="1"/>
</dbReference>
<evidence type="ECO:0000313" key="7">
    <source>
        <dbReference type="Proteomes" id="UP000199135"/>
    </source>
</evidence>
<dbReference type="PANTHER" id="PTHR43317">
    <property type="entry name" value="THERMOSPERMINE SYNTHASE ACAULIS5"/>
    <property type="match status" value="1"/>
</dbReference>
<dbReference type="Proteomes" id="UP000199135">
    <property type="component" value="Unassembled WGS sequence"/>
</dbReference>
<evidence type="ECO:0000313" key="6">
    <source>
        <dbReference type="EMBL" id="SEH37784.1"/>
    </source>
</evidence>
<gene>
    <name evidence="6" type="ORF">SAMN05216447_101191</name>
</gene>
<dbReference type="NCBIfam" id="NF037959">
    <property type="entry name" value="MFS_SpdSyn"/>
    <property type="match status" value="1"/>
</dbReference>
<dbReference type="PROSITE" id="PS51006">
    <property type="entry name" value="PABS_2"/>
    <property type="match status" value="1"/>
</dbReference>
<organism evidence="6 7">
    <name type="scientific">Parafannyhessea umbonata</name>
    <dbReference type="NCBI Taxonomy" id="604330"/>
    <lineage>
        <taxon>Bacteria</taxon>
        <taxon>Bacillati</taxon>
        <taxon>Actinomycetota</taxon>
        <taxon>Coriobacteriia</taxon>
        <taxon>Coriobacteriales</taxon>
        <taxon>Atopobiaceae</taxon>
        <taxon>Parafannyhessea</taxon>
    </lineage>
</organism>
<evidence type="ECO:0000256" key="2">
    <source>
        <dbReference type="ARBA" id="ARBA00022679"/>
    </source>
</evidence>
<keyword evidence="7" id="KW-1185">Reference proteome</keyword>